<comment type="caution">
    <text evidence="2">The sequence shown here is derived from an EMBL/GenBank/DDBJ whole genome shotgun (WGS) entry which is preliminary data.</text>
</comment>
<accession>A0A8H6W5N9</accession>
<evidence type="ECO:0000256" key="1">
    <source>
        <dbReference type="SAM" id="MobiDB-lite"/>
    </source>
</evidence>
<dbReference type="EMBL" id="JACAZF010000004">
    <property type="protein sequence ID" value="KAF7306734.1"/>
    <property type="molecule type" value="Genomic_DNA"/>
</dbReference>
<keyword evidence="3" id="KW-1185">Reference proteome</keyword>
<evidence type="ECO:0000313" key="2">
    <source>
        <dbReference type="EMBL" id="KAF7306734.1"/>
    </source>
</evidence>
<feature type="compositionally biased region" description="Low complexity" evidence="1">
    <location>
        <begin position="130"/>
        <end position="145"/>
    </location>
</feature>
<dbReference type="AlphaFoldDB" id="A0A8H6W5N9"/>
<reference evidence="2" key="1">
    <citation type="submission" date="2020-05" db="EMBL/GenBank/DDBJ databases">
        <title>Mycena genomes resolve the evolution of fungal bioluminescence.</title>
        <authorList>
            <person name="Tsai I.J."/>
        </authorList>
    </citation>
    <scope>NUCLEOTIDE SEQUENCE</scope>
    <source>
        <strain evidence="2">171206Taipei</strain>
    </source>
</reference>
<evidence type="ECO:0000313" key="3">
    <source>
        <dbReference type="Proteomes" id="UP000636479"/>
    </source>
</evidence>
<sequence length="176" mass="18473">MTFSGKWQTANSSCGGETPSKVVLSDGQTTSQFGTASYSFHGSAVFLKMSAINADYAIILDGATTEYGGLGRIGDAALPPNCTFGWWRDNLDSTLHDIRITVYGTGNATNKIKQPWTVEFHSLVITRSGASSSTSRGASPTTSGPAGDKPSTADGLKDANKHLVFLALVLLAVVHT</sequence>
<proteinExistence type="predicted"/>
<gene>
    <name evidence="2" type="ORF">MIND_00465100</name>
</gene>
<dbReference type="GeneID" id="59343977"/>
<dbReference type="RefSeq" id="XP_037221753.1">
    <property type="nucleotide sequence ID" value="XM_037361461.1"/>
</dbReference>
<name>A0A8H6W5N9_9AGAR</name>
<dbReference type="OrthoDB" id="3008758at2759"/>
<feature type="region of interest" description="Disordered" evidence="1">
    <location>
        <begin position="130"/>
        <end position="153"/>
    </location>
</feature>
<organism evidence="2 3">
    <name type="scientific">Mycena indigotica</name>
    <dbReference type="NCBI Taxonomy" id="2126181"/>
    <lineage>
        <taxon>Eukaryota</taxon>
        <taxon>Fungi</taxon>
        <taxon>Dikarya</taxon>
        <taxon>Basidiomycota</taxon>
        <taxon>Agaricomycotina</taxon>
        <taxon>Agaricomycetes</taxon>
        <taxon>Agaricomycetidae</taxon>
        <taxon>Agaricales</taxon>
        <taxon>Marasmiineae</taxon>
        <taxon>Mycenaceae</taxon>
        <taxon>Mycena</taxon>
    </lineage>
</organism>
<protein>
    <submittedName>
        <fullName evidence="2">Uncharacterized protein</fullName>
    </submittedName>
</protein>
<dbReference type="Proteomes" id="UP000636479">
    <property type="component" value="Unassembled WGS sequence"/>
</dbReference>